<dbReference type="InterPro" id="IPR036365">
    <property type="entry name" value="PGBD-like_sf"/>
</dbReference>
<dbReference type="SUPFAM" id="SSF47090">
    <property type="entry name" value="PGBD-like"/>
    <property type="match status" value="1"/>
</dbReference>
<keyword evidence="2" id="KW-0812">Transmembrane</keyword>
<keyword evidence="5" id="KW-1185">Reference proteome</keyword>
<reference evidence="5" key="1">
    <citation type="submission" date="2016-12" db="EMBL/GenBank/DDBJ databases">
        <title>Comparative genomics of four Isosphaeraceae planctomycetes: a common pool of plasmids and glycoside hydrolase genes.</title>
        <authorList>
            <person name="Ivanova A."/>
        </authorList>
    </citation>
    <scope>NUCLEOTIDE SEQUENCE [LARGE SCALE GENOMIC DNA]</scope>
    <source>
        <strain evidence="5">PX4</strain>
    </source>
</reference>
<feature type="domain" description="Peptidoglycan binding-like" evidence="3">
    <location>
        <begin position="36"/>
        <end position="95"/>
    </location>
</feature>
<accession>A0A1U7CWS8</accession>
<keyword evidence="2" id="KW-0472">Membrane</keyword>
<dbReference type="Proteomes" id="UP000186309">
    <property type="component" value="Chromosome"/>
</dbReference>
<dbReference type="EMBL" id="CP019082">
    <property type="protein sequence ID" value="APW63402.1"/>
    <property type="molecule type" value="Genomic_DNA"/>
</dbReference>
<evidence type="ECO:0000313" key="5">
    <source>
        <dbReference type="Proteomes" id="UP000186309"/>
    </source>
</evidence>
<proteinExistence type="predicted"/>
<dbReference type="Gene3D" id="1.10.101.10">
    <property type="entry name" value="PGBD-like superfamily/PGBD"/>
    <property type="match status" value="1"/>
</dbReference>
<protein>
    <recommendedName>
        <fullName evidence="3">Peptidoglycan binding-like domain-containing protein</fullName>
    </recommendedName>
</protein>
<dbReference type="Pfam" id="PF01471">
    <property type="entry name" value="PG_binding_1"/>
    <property type="match status" value="1"/>
</dbReference>
<sequence length="318" mass="35272">MPLLVLKHPPLKQSAASRLEAASRNSPALKYGECNSDGVRALQNALLLLADPRISISDGATGNYLNQTVAAVKAFQTQNGLISDGIAGQRTITLLDALLAKRAQRSLQTLDRALGRLRHQYGNDAARAKILQQMEQAVQGLRSGNDLGLALALPVIAIIVVFFFMLMWLSLPQSQAALRELMRRTIEAVNERGEVAQEKLQELKKEIDRFLAQATEIKTDCMEETLLRDPKKHADCLRRFKLKLAAAHQALIRTLNDTITVIFDSLGRGRLRFPNAVLLRNLATAFKGYMDAVNDLLSCMECPEIPFPQFPSNPDFPF</sequence>
<keyword evidence="1" id="KW-0175">Coiled coil</keyword>
<dbReference type="InterPro" id="IPR036366">
    <property type="entry name" value="PGBDSf"/>
</dbReference>
<evidence type="ECO:0000259" key="3">
    <source>
        <dbReference type="Pfam" id="PF01471"/>
    </source>
</evidence>
<name>A0A1U7CWS8_9BACT</name>
<evidence type="ECO:0000256" key="2">
    <source>
        <dbReference type="SAM" id="Phobius"/>
    </source>
</evidence>
<dbReference type="KEGG" id="pbor:BSF38_04969"/>
<organism evidence="4 5">
    <name type="scientific">Paludisphaera borealis</name>
    <dbReference type="NCBI Taxonomy" id="1387353"/>
    <lineage>
        <taxon>Bacteria</taxon>
        <taxon>Pseudomonadati</taxon>
        <taxon>Planctomycetota</taxon>
        <taxon>Planctomycetia</taxon>
        <taxon>Isosphaerales</taxon>
        <taxon>Isosphaeraceae</taxon>
        <taxon>Paludisphaera</taxon>
    </lineage>
</organism>
<dbReference type="OrthoDB" id="515125at2"/>
<gene>
    <name evidence="4" type="ORF">BSF38_04969</name>
</gene>
<keyword evidence="2" id="KW-1133">Transmembrane helix</keyword>
<evidence type="ECO:0000313" key="4">
    <source>
        <dbReference type="EMBL" id="APW63402.1"/>
    </source>
</evidence>
<feature type="coiled-coil region" evidence="1">
    <location>
        <begin position="186"/>
        <end position="220"/>
    </location>
</feature>
<evidence type="ECO:0000256" key="1">
    <source>
        <dbReference type="SAM" id="Coils"/>
    </source>
</evidence>
<feature type="transmembrane region" description="Helical" evidence="2">
    <location>
        <begin position="149"/>
        <end position="171"/>
    </location>
</feature>
<dbReference type="AlphaFoldDB" id="A0A1U7CWS8"/>
<dbReference type="RefSeq" id="WP_076349745.1">
    <property type="nucleotide sequence ID" value="NZ_CP019082.1"/>
</dbReference>
<dbReference type="InterPro" id="IPR002477">
    <property type="entry name" value="Peptidoglycan-bd-like"/>
</dbReference>